<dbReference type="STRING" id="402881.Plav_0954"/>
<dbReference type="InterPro" id="IPR006076">
    <property type="entry name" value="FAD-dep_OxRdtase"/>
</dbReference>
<accession>A7HRP4</accession>
<dbReference type="GO" id="GO:0005737">
    <property type="term" value="C:cytoplasm"/>
    <property type="evidence" value="ECO:0007669"/>
    <property type="project" value="TreeGrafter"/>
</dbReference>
<dbReference type="InterPro" id="IPR036188">
    <property type="entry name" value="FAD/NAD-bd_sf"/>
</dbReference>
<feature type="domain" description="FAD dependent oxidoreductase" evidence="2">
    <location>
        <begin position="41"/>
        <end position="402"/>
    </location>
</feature>
<dbReference type="AlphaFoldDB" id="A7HRP4"/>
<dbReference type="eggNOG" id="COG0665">
    <property type="taxonomic scope" value="Bacteria"/>
</dbReference>
<protein>
    <submittedName>
        <fullName evidence="3">FAD dependent oxidoreductase</fullName>
    </submittedName>
</protein>
<organism evidence="3 4">
    <name type="scientific">Parvibaculum lavamentivorans (strain DS-1 / DSM 13023 / NCIMB 13966)</name>
    <dbReference type="NCBI Taxonomy" id="402881"/>
    <lineage>
        <taxon>Bacteria</taxon>
        <taxon>Pseudomonadati</taxon>
        <taxon>Pseudomonadota</taxon>
        <taxon>Alphaproteobacteria</taxon>
        <taxon>Hyphomicrobiales</taxon>
        <taxon>Parvibaculaceae</taxon>
        <taxon>Parvibaculum</taxon>
    </lineage>
</organism>
<dbReference type="OrthoDB" id="9814969at2"/>
<dbReference type="HOGENOM" id="CLU_007884_3_3_5"/>
<sequence>MTWYHSGMYDPAVPVASFWEEDAPPLGSLVDLGPNGDEICDVAIIGGGYTGLSAAYHLARDFSADVRVLEAGPLGWGASGRNGGFCTLPPTGLSLDQLIARYGEVEAKRFIASQVEAVELVRTLARDENIEIQPQGEGTLHVAHARSRFAELAHERDLLNGTFGIAARLLPREEVAEAHYDSAEQFGALHNPVGFGLHPLRFARGLAEAAARAGARLHGHSEVRAWEREGALHRLVTSSGIIRARRVVIATNGFTRDRLHPIARDLIPVMSNIIVTRPLTADELAAQSWQTETPCANTRRHLFYYRLLPDRRFLFGARGDLTGKPEDGAHMRSFMERRLREVFPGWAHVPVTHYWRGFVCMARRLTPSIGHLPDDESVHFALGYHGDGVSAAPWSGRMVARLIAGNADFSSIPAPFRGPPARIPFPSLRRWYLRAALGYYRLTDL</sequence>
<evidence type="ECO:0000313" key="3">
    <source>
        <dbReference type="EMBL" id="ABS62577.1"/>
    </source>
</evidence>
<dbReference type="PANTHER" id="PTHR13847:SF281">
    <property type="entry name" value="FAD DEPENDENT OXIDOREDUCTASE DOMAIN-CONTAINING PROTEIN"/>
    <property type="match status" value="1"/>
</dbReference>
<dbReference type="PANTHER" id="PTHR13847">
    <property type="entry name" value="SARCOSINE DEHYDROGENASE-RELATED"/>
    <property type="match status" value="1"/>
</dbReference>
<dbReference type="Gene3D" id="3.50.50.60">
    <property type="entry name" value="FAD/NAD(P)-binding domain"/>
    <property type="match status" value="1"/>
</dbReference>
<dbReference type="Gene3D" id="3.30.9.10">
    <property type="entry name" value="D-Amino Acid Oxidase, subunit A, domain 2"/>
    <property type="match status" value="1"/>
</dbReference>
<dbReference type="RefSeq" id="WP_012109832.1">
    <property type="nucleotide sequence ID" value="NC_009719.1"/>
</dbReference>
<gene>
    <name evidence="3" type="ordered locus">Plav_0954</name>
</gene>
<proteinExistence type="predicted"/>
<reference evidence="3 4" key="1">
    <citation type="journal article" date="2011" name="Stand. Genomic Sci.">
        <title>Complete genome sequence of Parvibaculum lavamentivorans type strain (DS-1(T)).</title>
        <authorList>
            <person name="Schleheck D."/>
            <person name="Weiss M."/>
            <person name="Pitluck S."/>
            <person name="Bruce D."/>
            <person name="Land M.L."/>
            <person name="Han S."/>
            <person name="Saunders E."/>
            <person name="Tapia R."/>
            <person name="Detter C."/>
            <person name="Brettin T."/>
            <person name="Han J."/>
            <person name="Woyke T."/>
            <person name="Goodwin L."/>
            <person name="Pennacchio L."/>
            <person name="Nolan M."/>
            <person name="Cook A.M."/>
            <person name="Kjelleberg S."/>
            <person name="Thomas T."/>
        </authorList>
    </citation>
    <scope>NUCLEOTIDE SEQUENCE [LARGE SCALE GENOMIC DNA]</scope>
    <source>
        <strain evidence="4">DS-1 / DSM 13023 / NCIMB 13966</strain>
    </source>
</reference>
<keyword evidence="4" id="KW-1185">Reference proteome</keyword>
<dbReference type="Proteomes" id="UP000006377">
    <property type="component" value="Chromosome"/>
</dbReference>
<dbReference type="EMBL" id="CP000774">
    <property type="protein sequence ID" value="ABS62577.1"/>
    <property type="molecule type" value="Genomic_DNA"/>
</dbReference>
<keyword evidence="1" id="KW-0560">Oxidoreductase</keyword>
<dbReference type="KEGG" id="pla:Plav_0954"/>
<dbReference type="Pfam" id="PF01266">
    <property type="entry name" value="DAO"/>
    <property type="match status" value="1"/>
</dbReference>
<name>A7HRP4_PARL1</name>
<dbReference type="SUPFAM" id="SSF51905">
    <property type="entry name" value="FAD/NAD(P)-binding domain"/>
    <property type="match status" value="1"/>
</dbReference>
<dbReference type="GO" id="GO:0016491">
    <property type="term" value="F:oxidoreductase activity"/>
    <property type="evidence" value="ECO:0007669"/>
    <property type="project" value="UniProtKB-KW"/>
</dbReference>
<evidence type="ECO:0000313" key="4">
    <source>
        <dbReference type="Proteomes" id="UP000006377"/>
    </source>
</evidence>
<evidence type="ECO:0000259" key="2">
    <source>
        <dbReference type="Pfam" id="PF01266"/>
    </source>
</evidence>
<evidence type="ECO:0000256" key="1">
    <source>
        <dbReference type="ARBA" id="ARBA00023002"/>
    </source>
</evidence>